<name>A0A6A8G6W4_9EURY</name>
<evidence type="ECO:0000313" key="2">
    <source>
        <dbReference type="Proteomes" id="UP000443423"/>
    </source>
</evidence>
<dbReference type="Proteomes" id="UP000443423">
    <property type="component" value="Unassembled WGS sequence"/>
</dbReference>
<keyword evidence="2" id="KW-1185">Reference proteome</keyword>
<organism evidence="1 2">
    <name type="scientific">Haloferax marinum</name>
    <dbReference type="NCBI Taxonomy" id="2666143"/>
    <lineage>
        <taxon>Archaea</taxon>
        <taxon>Methanobacteriati</taxon>
        <taxon>Methanobacteriota</taxon>
        <taxon>Stenosarchaea group</taxon>
        <taxon>Halobacteria</taxon>
        <taxon>Halobacteriales</taxon>
        <taxon>Haloferacaceae</taxon>
        <taxon>Haloferax</taxon>
    </lineage>
</organism>
<comment type="caution">
    <text evidence="1">The sequence shown here is derived from an EMBL/GenBank/DDBJ whole genome shotgun (WGS) entry which is preliminary data.</text>
</comment>
<gene>
    <name evidence="1" type="ORF">GJR99_10565</name>
</gene>
<dbReference type="EMBL" id="WKJQ01000001">
    <property type="protein sequence ID" value="MRW97010.1"/>
    <property type="molecule type" value="Genomic_DNA"/>
</dbReference>
<reference evidence="1 2" key="1">
    <citation type="submission" date="2019-11" db="EMBL/GenBank/DDBJ databases">
        <title>Whole genome sequence of Haloferax sp. MBLA0078.</title>
        <authorList>
            <person name="Seo M.-J."/>
            <person name="Cho E.-S."/>
        </authorList>
    </citation>
    <scope>NUCLEOTIDE SEQUENCE [LARGE SCALE GENOMIC DNA]</scope>
    <source>
        <strain evidence="1 2">MBLA0078</strain>
    </source>
</reference>
<dbReference type="AlphaFoldDB" id="A0A6A8G6W4"/>
<sequence length="46" mass="5275">MSNEHLEIELGEESGVEEVVLGFRKDGEYYELAVVEPPVKAEIRKR</sequence>
<evidence type="ECO:0000313" key="1">
    <source>
        <dbReference type="EMBL" id="MRW97010.1"/>
    </source>
</evidence>
<accession>A0A6A8G6W4</accession>
<proteinExistence type="predicted"/>
<protein>
    <submittedName>
        <fullName evidence="1">Uncharacterized protein</fullName>
    </submittedName>
</protein>
<dbReference type="RefSeq" id="WP_154325979.1">
    <property type="nucleotide sequence ID" value="NZ_WKJQ01000001.1"/>
</dbReference>